<dbReference type="AlphaFoldDB" id="A0A6B0U3J3"/>
<dbReference type="EMBL" id="GIFC01004979">
    <property type="protein sequence ID" value="MXU87062.1"/>
    <property type="molecule type" value="Transcribed_RNA"/>
</dbReference>
<name>A0A6B0U3J3_IXORI</name>
<sequence length="94" mass="10456">MAYVSWGSVFGASSEVNRGLCWGKWPWTSVIITASVCMASAQCGTAFVFCNVDHRLNSNFPYLRSFMASHVVVKSGTNVKETESNKHSILYRNE</sequence>
<organism evidence="1">
    <name type="scientific">Ixodes ricinus</name>
    <name type="common">Common tick</name>
    <name type="synonym">Acarus ricinus</name>
    <dbReference type="NCBI Taxonomy" id="34613"/>
    <lineage>
        <taxon>Eukaryota</taxon>
        <taxon>Metazoa</taxon>
        <taxon>Ecdysozoa</taxon>
        <taxon>Arthropoda</taxon>
        <taxon>Chelicerata</taxon>
        <taxon>Arachnida</taxon>
        <taxon>Acari</taxon>
        <taxon>Parasitiformes</taxon>
        <taxon>Ixodida</taxon>
        <taxon>Ixodoidea</taxon>
        <taxon>Ixodidae</taxon>
        <taxon>Ixodinae</taxon>
        <taxon>Ixodes</taxon>
    </lineage>
</organism>
<reference evidence="1" key="1">
    <citation type="submission" date="2019-12" db="EMBL/GenBank/DDBJ databases">
        <title>An insight into the sialome of adult female Ixodes ricinus ticks feeding for 6 days.</title>
        <authorList>
            <person name="Perner J."/>
            <person name="Ribeiro J.M.C."/>
        </authorList>
    </citation>
    <scope>NUCLEOTIDE SEQUENCE</scope>
    <source>
        <strain evidence="1">Semi-engorged</strain>
        <tissue evidence="1">Salivary glands</tissue>
    </source>
</reference>
<protein>
    <submittedName>
        <fullName evidence="1">Uncharacterized protein</fullName>
    </submittedName>
</protein>
<evidence type="ECO:0000313" key="1">
    <source>
        <dbReference type="EMBL" id="MXU87062.1"/>
    </source>
</evidence>
<proteinExistence type="predicted"/>
<accession>A0A6B0U3J3</accession>